<dbReference type="Proteomes" id="UP000326837">
    <property type="component" value="Chromosome"/>
</dbReference>
<feature type="transmembrane region" description="Helical" evidence="1">
    <location>
        <begin position="9"/>
        <end position="28"/>
    </location>
</feature>
<name>A0A5K7XGC3_9BACT</name>
<gene>
    <name evidence="2" type="ORF">PLANPX_4694</name>
</gene>
<accession>A0A5K7XGC3</accession>
<keyword evidence="3" id="KW-1185">Reference proteome</keyword>
<reference evidence="3" key="1">
    <citation type="submission" date="2019-10" db="EMBL/GenBank/DDBJ databases">
        <title>Lacipirellula parvula gen. nov., sp. nov., representing a lineage of planctomycetes widespread in freshwater anoxic habitats, and description of the family Lacipirellulaceae.</title>
        <authorList>
            <person name="Dedysh S.N."/>
            <person name="Kulichevskaya I.S."/>
            <person name="Beletsky A.V."/>
            <person name="Rakitin A.L."/>
            <person name="Mardanov A.V."/>
            <person name="Ivanova A.A."/>
            <person name="Saltykova V.X."/>
            <person name="Rijpstra W.I.C."/>
            <person name="Sinninghe Damste J.S."/>
            <person name="Ravin N.V."/>
        </authorList>
    </citation>
    <scope>NUCLEOTIDE SEQUENCE [LARGE SCALE GENOMIC DNA]</scope>
    <source>
        <strain evidence="3">PX69</strain>
    </source>
</reference>
<dbReference type="SUPFAM" id="SSF54427">
    <property type="entry name" value="NTF2-like"/>
    <property type="match status" value="1"/>
</dbReference>
<dbReference type="AlphaFoldDB" id="A0A5K7XGC3"/>
<sequence>MTFFTENELGIAVIGGLAITLTLVFFMTRRTSDSLGAFAAAVAATIGLLAIEWFVQTDREQVAAAVHGIYAAIDRNDVDGVLAYVSPTATDIRSDVQTLMPMVKVESAGSGRNVEVTLNESASPMTATSTSRAFLNGTHVQSGHPVPYVNQRVDLEWMKLGDQWLLTGYTAYYDGKPIDAVNSARTNRAVP</sequence>
<proteinExistence type="predicted"/>
<feature type="transmembrane region" description="Helical" evidence="1">
    <location>
        <begin position="34"/>
        <end position="55"/>
    </location>
</feature>
<dbReference type="EMBL" id="AP021861">
    <property type="protein sequence ID" value="BBO35082.1"/>
    <property type="molecule type" value="Genomic_DNA"/>
</dbReference>
<dbReference type="InterPro" id="IPR032710">
    <property type="entry name" value="NTF2-like_dom_sf"/>
</dbReference>
<evidence type="ECO:0000313" key="2">
    <source>
        <dbReference type="EMBL" id="BBO35082.1"/>
    </source>
</evidence>
<dbReference type="RefSeq" id="WP_152100536.1">
    <property type="nucleotide sequence ID" value="NZ_AP021861.1"/>
</dbReference>
<evidence type="ECO:0008006" key="4">
    <source>
        <dbReference type="Google" id="ProtNLM"/>
    </source>
</evidence>
<organism evidence="2 3">
    <name type="scientific">Lacipirellula parvula</name>
    <dbReference type="NCBI Taxonomy" id="2650471"/>
    <lineage>
        <taxon>Bacteria</taxon>
        <taxon>Pseudomonadati</taxon>
        <taxon>Planctomycetota</taxon>
        <taxon>Planctomycetia</taxon>
        <taxon>Pirellulales</taxon>
        <taxon>Lacipirellulaceae</taxon>
        <taxon>Lacipirellula</taxon>
    </lineage>
</organism>
<dbReference type="KEGG" id="lpav:PLANPX_4694"/>
<keyword evidence="1" id="KW-0472">Membrane</keyword>
<evidence type="ECO:0000256" key="1">
    <source>
        <dbReference type="SAM" id="Phobius"/>
    </source>
</evidence>
<evidence type="ECO:0000313" key="3">
    <source>
        <dbReference type="Proteomes" id="UP000326837"/>
    </source>
</evidence>
<keyword evidence="1" id="KW-1133">Transmembrane helix</keyword>
<keyword evidence="1" id="KW-0812">Transmembrane</keyword>
<protein>
    <recommendedName>
        <fullName evidence="4">DUF4440 domain-containing protein</fullName>
    </recommendedName>
</protein>